<feature type="binding site" evidence="10">
    <location>
        <position position="77"/>
    </location>
    <ligand>
        <name>Na(+)</name>
        <dbReference type="ChEBI" id="CHEBI:29101"/>
        <note>structural</note>
    </ligand>
</feature>
<keyword evidence="3 10" id="KW-0812">Transmembrane</keyword>
<keyword evidence="6 10" id="KW-0407">Ion channel</keyword>
<protein>
    <recommendedName>
        <fullName evidence="10">Fluoride-specific ion channel FluC</fullName>
    </recommendedName>
</protein>
<dbReference type="GO" id="GO:0140114">
    <property type="term" value="P:cellular detoxification of fluoride"/>
    <property type="evidence" value="ECO:0007669"/>
    <property type="project" value="UniProtKB-UniRule"/>
</dbReference>
<evidence type="ECO:0000256" key="8">
    <source>
        <dbReference type="ARBA" id="ARBA00035585"/>
    </source>
</evidence>
<dbReference type="InterPro" id="IPR003691">
    <property type="entry name" value="FluC"/>
</dbReference>
<gene>
    <name evidence="10" type="primary">fluC</name>
    <name evidence="10" type="synonym">crcB</name>
    <name evidence="11" type="ordered locus">Tthe_0055</name>
</gene>
<evidence type="ECO:0000256" key="9">
    <source>
        <dbReference type="ARBA" id="ARBA00049940"/>
    </source>
</evidence>
<feature type="transmembrane region" description="Helical" evidence="10">
    <location>
        <begin position="64"/>
        <end position="82"/>
    </location>
</feature>
<dbReference type="OrthoDB" id="9815830at2"/>
<dbReference type="EMBL" id="CP002171">
    <property type="protein sequence ID" value="ADL67646.1"/>
    <property type="molecule type" value="Genomic_DNA"/>
</dbReference>
<keyword evidence="10" id="KW-0479">Metal-binding</keyword>
<dbReference type="Proteomes" id="UP000001626">
    <property type="component" value="Chromosome"/>
</dbReference>
<dbReference type="HAMAP" id="MF_00454">
    <property type="entry name" value="FluC"/>
    <property type="match status" value="1"/>
</dbReference>
<organism evidence="11 12">
    <name type="scientific">Thermoanaerobacterium thermosaccharolyticum (strain ATCC 7956 / DSM 571 / NCIMB 9385 / NCA 3814 / NCTC 13789 / WDCM 00135 / 2032)</name>
    <name type="common">Clostridium thermosaccharolyticum</name>
    <dbReference type="NCBI Taxonomy" id="580327"/>
    <lineage>
        <taxon>Bacteria</taxon>
        <taxon>Bacillati</taxon>
        <taxon>Bacillota</taxon>
        <taxon>Clostridia</taxon>
        <taxon>Thermoanaerobacterales</taxon>
        <taxon>Thermoanaerobacteraceae</taxon>
        <taxon>Thermoanaerobacterium</taxon>
    </lineage>
</organism>
<dbReference type="GeneID" id="93862954"/>
<evidence type="ECO:0000256" key="4">
    <source>
        <dbReference type="ARBA" id="ARBA00022989"/>
    </source>
</evidence>
<keyword evidence="10" id="KW-0406">Ion transport</keyword>
<dbReference type="Pfam" id="PF02537">
    <property type="entry name" value="CRCB"/>
    <property type="match status" value="1"/>
</dbReference>
<comment type="similarity">
    <text evidence="7 10">Belongs to the fluoride channel Fluc/FEX (TC 1.A.43) family.</text>
</comment>
<evidence type="ECO:0000313" key="11">
    <source>
        <dbReference type="EMBL" id="ADL67646.1"/>
    </source>
</evidence>
<feature type="transmembrane region" description="Helical" evidence="10">
    <location>
        <begin position="31"/>
        <end position="52"/>
    </location>
</feature>
<evidence type="ECO:0000256" key="3">
    <source>
        <dbReference type="ARBA" id="ARBA00022692"/>
    </source>
</evidence>
<reference evidence="11 12" key="1">
    <citation type="submission" date="2010-08" db="EMBL/GenBank/DDBJ databases">
        <title>Complete sequence of Thermoanaerobacterium thermosaccharolyticum DSM 571.</title>
        <authorList>
            <consortium name="US DOE Joint Genome Institute"/>
            <person name="Lucas S."/>
            <person name="Copeland A."/>
            <person name="Lapidus A."/>
            <person name="Cheng J.-F."/>
            <person name="Bruce D."/>
            <person name="Goodwin L."/>
            <person name="Pitluck S."/>
            <person name="Teshima H."/>
            <person name="Detter J.C."/>
            <person name="Han C."/>
            <person name="Tapia R."/>
            <person name="Land M."/>
            <person name="Hauser L."/>
            <person name="Chang Y.-J."/>
            <person name="Jeffries C."/>
            <person name="Kyrpides N."/>
            <person name="Ivanova N."/>
            <person name="Mikhailova N."/>
            <person name="Hemme C.L."/>
            <person name="Woyke T."/>
        </authorList>
    </citation>
    <scope>NUCLEOTIDE SEQUENCE [LARGE SCALE GENOMIC DNA]</scope>
    <source>
        <strain evidence="12">ATCC 7956 / DSM 571 / NCIMB 9385 / NCA 3814 / NCTC 13789 / WDCM 00135 / 2032</strain>
    </source>
</reference>
<keyword evidence="10" id="KW-0915">Sodium</keyword>
<dbReference type="RefSeq" id="WP_013296625.1">
    <property type="nucleotide sequence ID" value="NC_014410.1"/>
</dbReference>
<evidence type="ECO:0000256" key="5">
    <source>
        <dbReference type="ARBA" id="ARBA00023136"/>
    </source>
</evidence>
<evidence type="ECO:0000256" key="2">
    <source>
        <dbReference type="ARBA" id="ARBA00022475"/>
    </source>
</evidence>
<accession>D9TMW8</accession>
<comment type="catalytic activity">
    <reaction evidence="8">
        <text>fluoride(in) = fluoride(out)</text>
        <dbReference type="Rhea" id="RHEA:76159"/>
        <dbReference type="ChEBI" id="CHEBI:17051"/>
    </reaction>
    <physiologicalReaction direction="left-to-right" evidence="8">
        <dbReference type="Rhea" id="RHEA:76160"/>
    </physiologicalReaction>
</comment>
<dbReference type="AlphaFoldDB" id="D9TMW8"/>
<dbReference type="GO" id="GO:0005886">
    <property type="term" value="C:plasma membrane"/>
    <property type="evidence" value="ECO:0007669"/>
    <property type="project" value="UniProtKB-SubCell"/>
</dbReference>
<dbReference type="NCBIfam" id="TIGR00494">
    <property type="entry name" value="crcB"/>
    <property type="match status" value="1"/>
</dbReference>
<dbReference type="KEGG" id="ttm:Tthe_0055"/>
<evidence type="ECO:0000313" key="12">
    <source>
        <dbReference type="Proteomes" id="UP000001626"/>
    </source>
</evidence>
<comment type="activity regulation">
    <text evidence="10">Na(+) is not transported, but it plays an essential structural role and its presence is essential for fluoride channel function.</text>
</comment>
<sequence>MSNILLVGLGGVFGAILRYEISRHIKENREFIVPIETFVINVLGAFLLNVLSNPKIVHFFDNDVRLFIMTGFIGAFTTYSTFSHETIYLLRQKHYVHAFLYSASTVIVGLIGAYLGYYIGNLF</sequence>
<evidence type="ECO:0000256" key="10">
    <source>
        <dbReference type="HAMAP-Rule" id="MF_00454"/>
    </source>
</evidence>
<dbReference type="STRING" id="580327.Tthe_0055"/>
<name>D9TMW8_THETC</name>
<dbReference type="eggNOG" id="COG0239">
    <property type="taxonomic scope" value="Bacteria"/>
</dbReference>
<feature type="binding site" evidence="10">
    <location>
        <position position="74"/>
    </location>
    <ligand>
        <name>Na(+)</name>
        <dbReference type="ChEBI" id="CHEBI:29101"/>
        <note>structural</note>
    </ligand>
</feature>
<comment type="function">
    <text evidence="9 10">Fluoride-specific ion channel. Important for reducing fluoride concentration in the cell, thus reducing its toxicity.</text>
</comment>
<dbReference type="HOGENOM" id="CLU_114342_3_2_9"/>
<evidence type="ECO:0000256" key="1">
    <source>
        <dbReference type="ARBA" id="ARBA00004651"/>
    </source>
</evidence>
<feature type="transmembrane region" description="Helical" evidence="10">
    <location>
        <begin position="94"/>
        <end position="119"/>
    </location>
</feature>
<evidence type="ECO:0000256" key="6">
    <source>
        <dbReference type="ARBA" id="ARBA00023303"/>
    </source>
</evidence>
<keyword evidence="10" id="KW-0813">Transport</keyword>
<dbReference type="GO" id="GO:0062054">
    <property type="term" value="F:fluoride channel activity"/>
    <property type="evidence" value="ECO:0007669"/>
    <property type="project" value="UniProtKB-UniRule"/>
</dbReference>
<keyword evidence="4 10" id="KW-1133">Transmembrane helix</keyword>
<keyword evidence="12" id="KW-1185">Reference proteome</keyword>
<dbReference type="GO" id="GO:0046872">
    <property type="term" value="F:metal ion binding"/>
    <property type="evidence" value="ECO:0007669"/>
    <property type="project" value="UniProtKB-KW"/>
</dbReference>
<proteinExistence type="inferred from homology"/>
<dbReference type="PANTHER" id="PTHR28259:SF1">
    <property type="entry name" value="FLUORIDE EXPORT PROTEIN 1-RELATED"/>
    <property type="match status" value="1"/>
</dbReference>
<comment type="subcellular location">
    <subcellularLocation>
        <location evidence="1 10">Cell membrane</location>
        <topology evidence="1 10">Multi-pass membrane protein</topology>
    </subcellularLocation>
</comment>
<keyword evidence="2 10" id="KW-1003">Cell membrane</keyword>
<evidence type="ECO:0000256" key="7">
    <source>
        <dbReference type="ARBA" id="ARBA00035120"/>
    </source>
</evidence>
<dbReference type="PANTHER" id="PTHR28259">
    <property type="entry name" value="FLUORIDE EXPORT PROTEIN 1-RELATED"/>
    <property type="match status" value="1"/>
</dbReference>
<keyword evidence="5 10" id="KW-0472">Membrane</keyword>